<dbReference type="HAMAP" id="MF_00138">
    <property type="entry name" value="GARS"/>
    <property type="match status" value="1"/>
</dbReference>
<dbReference type="UniPathway" id="UPA00074">
    <property type="reaction ID" value="UER00125"/>
</dbReference>
<dbReference type="InterPro" id="IPR020561">
    <property type="entry name" value="PRibGlycinamid_synth_ATP-grasp"/>
</dbReference>
<dbReference type="OrthoDB" id="2018833at2759"/>
<evidence type="ECO:0000313" key="19">
    <source>
        <dbReference type="EMBL" id="KUJ19814.1"/>
    </source>
</evidence>
<dbReference type="InterPro" id="IPR036676">
    <property type="entry name" value="PurM-like_C_sf"/>
</dbReference>
<evidence type="ECO:0000256" key="15">
    <source>
        <dbReference type="ARBA" id="ARBA00047843"/>
    </source>
</evidence>
<dbReference type="InterPro" id="IPR004733">
    <property type="entry name" value="PurM_cligase"/>
</dbReference>
<dbReference type="KEGG" id="psco:LY89DRAFT_611674"/>
<organism evidence="19 20">
    <name type="scientific">Mollisia scopiformis</name>
    <name type="common">Conifer needle endophyte fungus</name>
    <name type="synonym">Phialocephala scopiformis</name>
    <dbReference type="NCBI Taxonomy" id="149040"/>
    <lineage>
        <taxon>Eukaryota</taxon>
        <taxon>Fungi</taxon>
        <taxon>Dikarya</taxon>
        <taxon>Ascomycota</taxon>
        <taxon>Pezizomycotina</taxon>
        <taxon>Leotiomycetes</taxon>
        <taxon>Helotiales</taxon>
        <taxon>Mollisiaceae</taxon>
        <taxon>Mollisia</taxon>
    </lineage>
</organism>
<dbReference type="RefSeq" id="XP_018074169.1">
    <property type="nucleotide sequence ID" value="XM_018210592.1"/>
</dbReference>
<evidence type="ECO:0000256" key="8">
    <source>
        <dbReference type="ARBA" id="ARBA00022755"/>
    </source>
</evidence>
<evidence type="ECO:0000256" key="11">
    <source>
        <dbReference type="ARBA" id="ARBA00023211"/>
    </source>
</evidence>
<accession>A0A194XI61</accession>
<dbReference type="NCBIfam" id="TIGR00878">
    <property type="entry name" value="purM"/>
    <property type="match status" value="1"/>
</dbReference>
<dbReference type="Gene3D" id="3.90.650.10">
    <property type="entry name" value="PurM-like C-terminal domain"/>
    <property type="match status" value="1"/>
</dbReference>
<evidence type="ECO:0000256" key="13">
    <source>
        <dbReference type="ARBA" id="ARBA00029388"/>
    </source>
</evidence>
<dbReference type="InterPro" id="IPR000115">
    <property type="entry name" value="PRibGlycinamide_synth"/>
</dbReference>
<comment type="catalytic activity">
    <reaction evidence="15">
        <text>5-phospho-beta-D-ribosylamine + glycine + ATP = N(1)-(5-phospho-beta-D-ribosyl)glycinamide + ADP + phosphate + H(+)</text>
        <dbReference type="Rhea" id="RHEA:17453"/>
        <dbReference type="ChEBI" id="CHEBI:15378"/>
        <dbReference type="ChEBI" id="CHEBI:30616"/>
        <dbReference type="ChEBI" id="CHEBI:43474"/>
        <dbReference type="ChEBI" id="CHEBI:57305"/>
        <dbReference type="ChEBI" id="CHEBI:58681"/>
        <dbReference type="ChEBI" id="CHEBI:143788"/>
        <dbReference type="ChEBI" id="CHEBI:456216"/>
        <dbReference type="EC" id="6.3.4.13"/>
    </reaction>
</comment>
<dbReference type="GO" id="GO:0004641">
    <property type="term" value="F:phosphoribosylformylglycinamidine cyclo-ligase activity"/>
    <property type="evidence" value="ECO:0007669"/>
    <property type="project" value="UniProtKB-EC"/>
</dbReference>
<dbReference type="GO" id="GO:0005524">
    <property type="term" value="F:ATP binding"/>
    <property type="evidence" value="ECO:0007669"/>
    <property type="project" value="UniProtKB-UniRule"/>
</dbReference>
<dbReference type="Gene3D" id="3.90.600.10">
    <property type="entry name" value="Phosphoribosylglycinamide synthetase, C-terminal domain"/>
    <property type="match status" value="1"/>
</dbReference>
<evidence type="ECO:0000256" key="3">
    <source>
        <dbReference type="ARBA" id="ARBA00005174"/>
    </source>
</evidence>
<keyword evidence="6" id="KW-0479">Metal-binding</keyword>
<evidence type="ECO:0000256" key="1">
    <source>
        <dbReference type="ARBA" id="ARBA00001946"/>
    </source>
</evidence>
<dbReference type="SMART" id="SM01210">
    <property type="entry name" value="GARS_C"/>
    <property type="match status" value="1"/>
</dbReference>
<dbReference type="FunCoup" id="A0A194XI61">
    <property type="interactions" value="1198"/>
</dbReference>
<dbReference type="GO" id="GO:0006189">
    <property type="term" value="P:'de novo' IMP biosynthetic process"/>
    <property type="evidence" value="ECO:0007669"/>
    <property type="project" value="UniProtKB-UniPathway"/>
</dbReference>
<dbReference type="Gene3D" id="3.30.1330.10">
    <property type="entry name" value="PurM-like, N-terminal domain"/>
    <property type="match status" value="1"/>
</dbReference>
<evidence type="ECO:0000256" key="16">
    <source>
        <dbReference type="ARBA" id="ARBA00049057"/>
    </source>
</evidence>
<dbReference type="FunFam" id="3.30.1330.10:FF:000001">
    <property type="entry name" value="Phosphoribosylformylglycinamidine cyclo-ligase"/>
    <property type="match status" value="1"/>
</dbReference>
<dbReference type="InterPro" id="IPR010918">
    <property type="entry name" value="PurM-like_C_dom"/>
</dbReference>
<dbReference type="GO" id="GO:0046872">
    <property type="term" value="F:metal ion binding"/>
    <property type="evidence" value="ECO:0007669"/>
    <property type="project" value="UniProtKB-KW"/>
</dbReference>
<dbReference type="GO" id="GO:0046084">
    <property type="term" value="P:adenine biosynthetic process"/>
    <property type="evidence" value="ECO:0007669"/>
    <property type="project" value="TreeGrafter"/>
</dbReference>
<dbReference type="FunFam" id="3.90.650.10:FF:000007">
    <property type="entry name" value="Trifunctional purine biosynthetic protein adenosine-3"/>
    <property type="match status" value="1"/>
</dbReference>
<keyword evidence="12" id="KW-0511">Multifunctional enzyme</keyword>
<dbReference type="SMART" id="SM01209">
    <property type="entry name" value="GARS_A"/>
    <property type="match status" value="1"/>
</dbReference>
<dbReference type="SUPFAM" id="SSF56042">
    <property type="entry name" value="PurM C-terminal domain-like"/>
    <property type="match status" value="1"/>
</dbReference>
<evidence type="ECO:0000256" key="4">
    <source>
        <dbReference type="ARBA" id="ARBA00007423"/>
    </source>
</evidence>
<dbReference type="SUPFAM" id="SSF52440">
    <property type="entry name" value="PreATP-grasp domain"/>
    <property type="match status" value="1"/>
</dbReference>
<proteinExistence type="inferred from homology"/>
<evidence type="ECO:0000259" key="18">
    <source>
        <dbReference type="PROSITE" id="PS50975"/>
    </source>
</evidence>
<dbReference type="InterPro" id="IPR020560">
    <property type="entry name" value="PRibGlycinamide_synth_C-dom"/>
</dbReference>
<dbReference type="FunFam" id="3.30.470.20:FF:000018">
    <property type="entry name" value="Trifunctional purine biosynthetic protein adenosine-3"/>
    <property type="match status" value="1"/>
</dbReference>
<dbReference type="InterPro" id="IPR016185">
    <property type="entry name" value="PreATP-grasp_dom_sf"/>
</dbReference>
<evidence type="ECO:0000256" key="9">
    <source>
        <dbReference type="ARBA" id="ARBA00022840"/>
    </source>
</evidence>
<dbReference type="SUPFAM" id="SSF55326">
    <property type="entry name" value="PurM N-terminal domain-like"/>
    <property type="match status" value="1"/>
</dbReference>
<dbReference type="InterPro" id="IPR011761">
    <property type="entry name" value="ATP-grasp"/>
</dbReference>
<dbReference type="InterPro" id="IPR013815">
    <property type="entry name" value="ATP_grasp_subdomain_1"/>
</dbReference>
<evidence type="ECO:0000256" key="5">
    <source>
        <dbReference type="ARBA" id="ARBA00022598"/>
    </source>
</evidence>
<evidence type="ECO:0000256" key="14">
    <source>
        <dbReference type="ARBA" id="ARBA00029444"/>
    </source>
</evidence>
<dbReference type="PROSITE" id="PS00184">
    <property type="entry name" value="GARS"/>
    <property type="match status" value="1"/>
</dbReference>
<comment type="function">
    <text evidence="13">Catalyzes the second and fifth step in the 'de novo' purine biosynthesis pathway; contains phosphoribosylamine--glycine ligase (GARS) and phosphoribosylformylglycinamidine cyclo-ligase (AIRS) activities.</text>
</comment>
<dbReference type="InterPro" id="IPR036921">
    <property type="entry name" value="PurM-like_N_sf"/>
</dbReference>
<gene>
    <name evidence="19" type="ORF">LY89DRAFT_611674</name>
</gene>
<comment type="catalytic activity">
    <reaction evidence="16">
        <text>2-formamido-N(1)-(5-O-phospho-beta-D-ribosyl)acetamidine + ATP = 5-amino-1-(5-phospho-beta-D-ribosyl)imidazole + ADP + phosphate + H(+)</text>
        <dbReference type="Rhea" id="RHEA:23032"/>
        <dbReference type="ChEBI" id="CHEBI:15378"/>
        <dbReference type="ChEBI" id="CHEBI:30616"/>
        <dbReference type="ChEBI" id="CHEBI:43474"/>
        <dbReference type="ChEBI" id="CHEBI:137981"/>
        <dbReference type="ChEBI" id="CHEBI:147287"/>
        <dbReference type="ChEBI" id="CHEBI:456216"/>
        <dbReference type="EC" id="6.3.3.1"/>
    </reaction>
</comment>
<dbReference type="Pfam" id="PF01071">
    <property type="entry name" value="GARS_A"/>
    <property type="match status" value="1"/>
</dbReference>
<dbReference type="InterPro" id="IPR011054">
    <property type="entry name" value="Rudment_hybrid_motif"/>
</dbReference>
<dbReference type="Proteomes" id="UP000070700">
    <property type="component" value="Unassembled WGS sequence"/>
</dbReference>
<dbReference type="FunFam" id="3.90.600.10:FF:000001">
    <property type="entry name" value="Trifunctional purine biosynthetic protein adenosine-3"/>
    <property type="match status" value="1"/>
</dbReference>
<dbReference type="CDD" id="cd02196">
    <property type="entry name" value="PurM"/>
    <property type="match status" value="1"/>
</dbReference>
<comment type="pathway">
    <text evidence="3">Purine metabolism; IMP biosynthesis via de novo pathway; N(1)-(5-phospho-D-ribosyl)glycinamide from 5-phospho-alpha-D-ribose 1-diphosphate: step 2/2.</text>
</comment>
<reference evidence="19 20" key="1">
    <citation type="submission" date="2015-10" db="EMBL/GenBank/DDBJ databases">
        <title>Full genome of DAOMC 229536 Phialocephala scopiformis, a fungal endophyte of spruce producing the potent anti-insectan compound rugulosin.</title>
        <authorList>
            <consortium name="DOE Joint Genome Institute"/>
            <person name="Walker A.K."/>
            <person name="Frasz S.L."/>
            <person name="Seifert K.A."/>
            <person name="Miller J.D."/>
            <person name="Mondo S.J."/>
            <person name="Labutti K."/>
            <person name="Lipzen A."/>
            <person name="Dockter R."/>
            <person name="Kennedy M."/>
            <person name="Grigoriev I.V."/>
            <person name="Spatafora J.W."/>
        </authorList>
    </citation>
    <scope>NUCLEOTIDE SEQUENCE [LARGE SCALE GENOMIC DNA]</scope>
    <source>
        <strain evidence="19 20">CBS 120377</strain>
    </source>
</reference>
<comment type="pathway">
    <text evidence="2">Purine metabolism; IMP biosynthesis via de novo pathway; 5-amino-1-(5-phospho-D-ribosyl)imidazole from N(2)-formyl-N(1)-(5-phospho-D-ribosyl)glycinamide: step 2/2.</text>
</comment>
<name>A0A194XI61_MOLSC</name>
<dbReference type="InterPro" id="IPR020559">
    <property type="entry name" value="PRibGlycinamide_synth_CS"/>
</dbReference>
<comment type="cofactor">
    <cofactor evidence="1">
        <name>Mg(2+)</name>
        <dbReference type="ChEBI" id="CHEBI:18420"/>
    </cofactor>
</comment>
<dbReference type="Gene3D" id="3.30.470.20">
    <property type="entry name" value="ATP-grasp fold, B domain"/>
    <property type="match status" value="1"/>
</dbReference>
<keyword evidence="20" id="KW-1185">Reference proteome</keyword>
<keyword evidence="5 19" id="KW-0436">Ligase</keyword>
<dbReference type="EMBL" id="KQ947410">
    <property type="protein sequence ID" value="KUJ19814.1"/>
    <property type="molecule type" value="Genomic_DNA"/>
</dbReference>
<dbReference type="Pfam" id="PF02843">
    <property type="entry name" value="GARS_C"/>
    <property type="match status" value="1"/>
</dbReference>
<evidence type="ECO:0000256" key="12">
    <source>
        <dbReference type="ARBA" id="ARBA00023268"/>
    </source>
</evidence>
<dbReference type="GeneID" id="28820318"/>
<dbReference type="GO" id="GO:0004637">
    <property type="term" value="F:phosphoribosylamine-glycine ligase activity"/>
    <property type="evidence" value="ECO:0007669"/>
    <property type="project" value="UniProtKB-EC"/>
</dbReference>
<dbReference type="Gene3D" id="3.30.1490.20">
    <property type="entry name" value="ATP-grasp fold, A domain"/>
    <property type="match status" value="1"/>
</dbReference>
<dbReference type="Gene3D" id="3.40.50.20">
    <property type="match status" value="1"/>
</dbReference>
<dbReference type="SUPFAM" id="SSF56059">
    <property type="entry name" value="Glutathione synthetase ATP-binding domain-like"/>
    <property type="match status" value="1"/>
</dbReference>
<evidence type="ECO:0000256" key="17">
    <source>
        <dbReference type="PROSITE-ProRule" id="PRU00409"/>
    </source>
</evidence>
<protein>
    <submittedName>
        <fullName evidence="19">Phosphoribosylamine--glycine ligase</fullName>
    </submittedName>
</protein>
<dbReference type="NCBIfam" id="TIGR00877">
    <property type="entry name" value="purD"/>
    <property type="match status" value="1"/>
</dbReference>
<keyword evidence="7 17" id="KW-0547">Nucleotide-binding</keyword>
<dbReference type="STRING" id="149040.A0A194XI61"/>
<dbReference type="InParanoid" id="A0A194XI61"/>
<dbReference type="FunFam" id="3.40.50.20:FF:000006">
    <property type="entry name" value="Phosphoribosylamine--glycine ligase, chloroplastic"/>
    <property type="match status" value="1"/>
</dbReference>
<keyword evidence="9 17" id="KW-0067">ATP-binding</keyword>
<evidence type="ECO:0000256" key="7">
    <source>
        <dbReference type="ARBA" id="ARBA00022741"/>
    </source>
</evidence>
<dbReference type="Pfam" id="PF02769">
    <property type="entry name" value="AIRS_C"/>
    <property type="match status" value="1"/>
</dbReference>
<dbReference type="PROSITE" id="PS50975">
    <property type="entry name" value="ATP_GRASP"/>
    <property type="match status" value="1"/>
</dbReference>
<dbReference type="Pfam" id="PF00586">
    <property type="entry name" value="AIRS"/>
    <property type="match status" value="1"/>
</dbReference>
<dbReference type="InterPro" id="IPR020562">
    <property type="entry name" value="PRibGlycinamide_synth_N"/>
</dbReference>
<evidence type="ECO:0000256" key="6">
    <source>
        <dbReference type="ARBA" id="ARBA00022723"/>
    </source>
</evidence>
<dbReference type="PANTHER" id="PTHR10520">
    <property type="entry name" value="TRIFUNCTIONAL PURINE BIOSYNTHETIC PROTEIN ADENOSINE-3-RELATED"/>
    <property type="match status" value="1"/>
</dbReference>
<comment type="similarity">
    <text evidence="4">In the N-terminal section; belongs to the GARS family.</text>
</comment>
<dbReference type="GO" id="GO:0005829">
    <property type="term" value="C:cytosol"/>
    <property type="evidence" value="ECO:0007669"/>
    <property type="project" value="TreeGrafter"/>
</dbReference>
<dbReference type="AlphaFoldDB" id="A0A194XI61"/>
<evidence type="ECO:0000313" key="20">
    <source>
        <dbReference type="Proteomes" id="UP000070700"/>
    </source>
</evidence>
<evidence type="ECO:0000256" key="2">
    <source>
        <dbReference type="ARBA" id="ARBA00004686"/>
    </source>
</evidence>
<keyword evidence="8" id="KW-0658">Purine biosynthesis</keyword>
<keyword evidence="10" id="KW-0460">Magnesium</keyword>
<feature type="domain" description="ATP-grasp" evidence="18">
    <location>
        <begin position="114"/>
        <end position="322"/>
    </location>
</feature>
<dbReference type="Pfam" id="PF02844">
    <property type="entry name" value="GARS_N"/>
    <property type="match status" value="1"/>
</dbReference>
<dbReference type="PANTHER" id="PTHR10520:SF12">
    <property type="entry name" value="TRIFUNCTIONAL PURINE BIOSYNTHETIC PROTEIN ADENOSINE-3"/>
    <property type="match status" value="1"/>
</dbReference>
<dbReference type="HAMAP" id="MF_00741">
    <property type="entry name" value="AIRS"/>
    <property type="match status" value="1"/>
</dbReference>
<sequence>MESIRILLVGNGGREHTLAWKLSQSPLVESIIAVPGNGGTATCPKTTNDTTGLKQDDYPGLVALAQKHKINLVVPGPEVPLVDGIEGYFKAVGIRCYGPSKLAARMEGSKTFSKDFMKKYNIPTAAYENFSSYDDAKKYLYTINHNVVIKASGLAAGKGVIIPSTKEDAHAALKDIMLDREFGSAGDEVVIEEFLEGDELSILSFSDGYTIRSLPPAQDHKRIFDGDQGPNTGGMGCYAPTNIASKELINEVEKTILQPTIDGMRHDQMRFVGTLFTGLMITKNGPKVLEYNVRFGDPETQTLLPLMSEDSDLAKIMIACTDSYLDSPSVTFKVDAKSSATVVVAAGGYPGKYTKGIPMSVTTPPTDTNIFHAGTSIVEGQLQTSGGRVIASQATAENLENAVKKAYTGVECIKFTDMFFRKDIAHRAFKPPAATREALTYAAAGVSIEDGNNFVEEIKREVASTRRPGALAIIGGFGGELDLAEAGYSNGGILVGAIDGVGTKLMIAQTMTKHDTVGIDLVAMNVNDLLANGAEPLMFLDYYGCSKLNTANAVAFVKGVAAGCRLSHGALVGGETAEMPGMYQQEDYDAAGCSVGIMLKENRLPKKDSMVEEDIILGLASDGVHSNGFSLVRRIIERARISYHDPAPWNKETSTGLSLLTPTRIYVAAVLPLIKKRLILGLAHITGGGLTENIPRALPEHLAAEIDVSTWQVPPVFKYLKENGNVSGVEMAKTFNNGVGMVAVVSKDNAQQVVSELEAAGEKVYTIGKLVPRSAEGCILKNLQTWD</sequence>
<evidence type="ECO:0000256" key="10">
    <source>
        <dbReference type="ARBA" id="ARBA00022842"/>
    </source>
</evidence>
<dbReference type="InterPro" id="IPR037123">
    <property type="entry name" value="PRibGlycinamide_synth_C_sf"/>
</dbReference>
<keyword evidence="11" id="KW-0464">Manganese</keyword>
<comment type="similarity">
    <text evidence="14">In the C-terminal section; belongs to the AIR synthase family.</text>
</comment>
<dbReference type="InterPro" id="IPR016188">
    <property type="entry name" value="PurM-like_N"/>
</dbReference>
<dbReference type="SUPFAM" id="SSF51246">
    <property type="entry name" value="Rudiment single hybrid motif"/>
    <property type="match status" value="1"/>
</dbReference>
<dbReference type="FunFam" id="3.30.1490.20:FF:000006">
    <property type="entry name" value="phosphoribosylamine--glycine ligase, chloroplastic-like"/>
    <property type="match status" value="1"/>
</dbReference>